<sequence length="264" mass="31070">MDLKLLQKHETELLGFFDELCATNGIKYFLIGGSLLGAIRHHGFIPWDDDLDVGMKRADYDKLNRLALDGKIPLPYFLDTPISDPAYSLSFMKVINTSIPFVEERTKKLKNIKGIYLDVFPFDIMPDNNILAHKQDIQYRYYNNYVERLRGWRKYSWKSNLIANIHRFDPRKPSYSELLKKRRSVMEQYNNSPLKGNYYNISSQYGFKREKISFAEIDNLIRVPFETLMVSIPDDYDNILTTQYGNYMQLPPEADRIPKHSEDK</sequence>
<accession>A0A0R2FI79</accession>
<evidence type="ECO:0000313" key="4">
    <source>
        <dbReference type="Proteomes" id="UP000051645"/>
    </source>
</evidence>
<dbReference type="PATRIC" id="fig|81857.3.peg.1361"/>
<evidence type="ECO:0000313" key="5">
    <source>
        <dbReference type="Proteomes" id="UP000051751"/>
    </source>
</evidence>
<proteinExistence type="predicted"/>
<dbReference type="RefSeq" id="WP_057769317.1">
    <property type="nucleotide sequence ID" value="NZ_JQAT01000003.1"/>
</dbReference>
<name>A0A0R2FI79_9LACO</name>
<dbReference type="Proteomes" id="UP000051751">
    <property type="component" value="Unassembled WGS sequence"/>
</dbReference>
<gene>
    <name evidence="2" type="ORF">IV38_GL001352</name>
    <name evidence="3" type="ORF">IV40_GL001139</name>
</gene>
<dbReference type="AlphaFoldDB" id="A0A0R2FI79"/>
<reference evidence="4 5" key="1">
    <citation type="journal article" date="2015" name="Genome Announc.">
        <title>Expanding the biotechnology potential of lactobacilli through comparative genomics of 213 strains and associated genera.</title>
        <authorList>
            <person name="Sun Z."/>
            <person name="Harris H.M."/>
            <person name="McCann A."/>
            <person name="Guo C."/>
            <person name="Argimon S."/>
            <person name="Zhang W."/>
            <person name="Yang X."/>
            <person name="Jeffery I.B."/>
            <person name="Cooney J.C."/>
            <person name="Kagawa T.F."/>
            <person name="Liu W."/>
            <person name="Song Y."/>
            <person name="Salvetti E."/>
            <person name="Wrobel A."/>
            <person name="Rasinkangas P."/>
            <person name="Parkhill J."/>
            <person name="Rea M.C."/>
            <person name="O'Sullivan O."/>
            <person name="Ritari J."/>
            <person name="Douillard F.P."/>
            <person name="Paul Ross R."/>
            <person name="Yang R."/>
            <person name="Briner A.E."/>
            <person name="Felis G.E."/>
            <person name="de Vos W.M."/>
            <person name="Barrangou R."/>
            <person name="Klaenhammer T.R."/>
            <person name="Caufield P.W."/>
            <person name="Cui Y."/>
            <person name="Zhang H."/>
            <person name="O'Toole P.W."/>
        </authorList>
    </citation>
    <scope>NUCLEOTIDE SEQUENCE [LARGE SCALE GENOMIC DNA]</scope>
    <source>
        <strain evidence="2 5">ATCC BAA-66</strain>
        <strain evidence="3 4">DSM 13344</strain>
    </source>
</reference>
<dbReference type="InterPro" id="IPR052942">
    <property type="entry name" value="LPS_cholinephosphotransferase"/>
</dbReference>
<dbReference type="GO" id="GO:0009100">
    <property type="term" value="P:glycoprotein metabolic process"/>
    <property type="evidence" value="ECO:0007669"/>
    <property type="project" value="UniProtKB-ARBA"/>
</dbReference>
<evidence type="ECO:0000259" key="1">
    <source>
        <dbReference type="Pfam" id="PF04991"/>
    </source>
</evidence>
<dbReference type="Pfam" id="PF04991">
    <property type="entry name" value="LicD"/>
    <property type="match status" value="1"/>
</dbReference>
<dbReference type="OrthoDB" id="9786100at2"/>
<dbReference type="STRING" id="81857.IV38_GL001352"/>
<evidence type="ECO:0000313" key="2">
    <source>
        <dbReference type="EMBL" id="KRN28353.1"/>
    </source>
</evidence>
<dbReference type="InterPro" id="IPR007074">
    <property type="entry name" value="LicD/FKTN/FKRP_NTP_transf"/>
</dbReference>
<dbReference type="PANTHER" id="PTHR43404:SF2">
    <property type="entry name" value="LIPOPOLYSACCHARIDE CHOLINEPHOSPHOTRANSFERASE LICD"/>
    <property type="match status" value="1"/>
</dbReference>
<dbReference type="EMBL" id="JQAZ01000003">
    <property type="protein sequence ID" value="KRN31855.1"/>
    <property type="molecule type" value="Genomic_DNA"/>
</dbReference>
<feature type="domain" description="LicD/FKTN/FKRP nucleotidyltransferase" evidence="1">
    <location>
        <begin position="21"/>
        <end position="245"/>
    </location>
</feature>
<evidence type="ECO:0000313" key="3">
    <source>
        <dbReference type="EMBL" id="KRN31855.1"/>
    </source>
</evidence>
<dbReference type="Proteomes" id="UP000051645">
    <property type="component" value="Unassembled WGS sequence"/>
</dbReference>
<dbReference type="PANTHER" id="PTHR43404">
    <property type="entry name" value="LIPOPOLYSACCHARIDE CHOLINEPHOSPHOTRANSFERASE LICD"/>
    <property type="match status" value="1"/>
</dbReference>
<dbReference type="EMBL" id="JQAT01000003">
    <property type="protein sequence ID" value="KRN28353.1"/>
    <property type="molecule type" value="Genomic_DNA"/>
</dbReference>
<keyword evidence="4" id="KW-1185">Reference proteome</keyword>
<organism evidence="2 5">
    <name type="scientific">Lactobacillus selangorensis</name>
    <dbReference type="NCBI Taxonomy" id="81857"/>
    <lineage>
        <taxon>Bacteria</taxon>
        <taxon>Bacillati</taxon>
        <taxon>Bacillota</taxon>
        <taxon>Bacilli</taxon>
        <taxon>Lactobacillales</taxon>
        <taxon>Lactobacillaceae</taxon>
        <taxon>Lactobacillus</taxon>
    </lineage>
</organism>
<comment type="caution">
    <text evidence="2">The sequence shown here is derived from an EMBL/GenBank/DDBJ whole genome shotgun (WGS) entry which is preliminary data.</text>
</comment>
<protein>
    <submittedName>
        <fullName evidence="2">LPS biosynthesis protein</fullName>
    </submittedName>
</protein>